<sequence length="326" mass="37255">MKQSIDPSDSANQTTQICIICSPEPQNKTLLSPKDFRIRKPAPLVLKPMLCDQQEDSQKAVGCEYNFKDLRLGKKIGSGAFGDVFVGFIQGKFIAVKQMDGKQLIESVDNEIIILSKLTHKNIVQYYGYMREAGMLNVYLEYMDGGSLSDRLKQFGKFNETLIRKFTIQILDGLIYLHRQAVVHRDLKCGNILSNQRGQIKIADFGSSSWKEAINLSDTEFCQSMKGSFKWMAPELLMKEKKYGRRVDVWSLGCVIIEMATAEHPWPNIKSLAQLLEAIQNLKCPPIPTHLSKECQNFIKRCCTYNKDQRPHAEILKEDPWIKKEI</sequence>
<reference evidence="8" key="1">
    <citation type="submission" date="2021-01" db="EMBL/GenBank/DDBJ databases">
        <authorList>
            <consortium name="Genoscope - CEA"/>
            <person name="William W."/>
        </authorList>
    </citation>
    <scope>NUCLEOTIDE SEQUENCE</scope>
</reference>
<keyword evidence="3 6" id="KW-0547">Nucleotide-binding</keyword>
<dbReference type="Pfam" id="PF00069">
    <property type="entry name" value="Pkinase"/>
    <property type="match status" value="1"/>
</dbReference>
<evidence type="ECO:0000256" key="1">
    <source>
        <dbReference type="ARBA" id="ARBA00022527"/>
    </source>
</evidence>
<dbReference type="InterPro" id="IPR017441">
    <property type="entry name" value="Protein_kinase_ATP_BS"/>
</dbReference>
<dbReference type="CDD" id="cd06606">
    <property type="entry name" value="STKc_MAPKKK"/>
    <property type="match status" value="1"/>
</dbReference>
<keyword evidence="1" id="KW-0723">Serine/threonine-protein kinase</keyword>
<evidence type="ECO:0000256" key="2">
    <source>
        <dbReference type="ARBA" id="ARBA00022679"/>
    </source>
</evidence>
<evidence type="ECO:0000313" key="9">
    <source>
        <dbReference type="Proteomes" id="UP000688137"/>
    </source>
</evidence>
<dbReference type="PROSITE" id="PS00107">
    <property type="entry name" value="PROTEIN_KINASE_ATP"/>
    <property type="match status" value="1"/>
</dbReference>
<feature type="binding site" evidence="6">
    <location>
        <position position="97"/>
    </location>
    <ligand>
        <name>ATP</name>
        <dbReference type="ChEBI" id="CHEBI:30616"/>
    </ligand>
</feature>
<evidence type="ECO:0000256" key="4">
    <source>
        <dbReference type="ARBA" id="ARBA00022777"/>
    </source>
</evidence>
<dbReference type="InterPro" id="IPR000719">
    <property type="entry name" value="Prot_kinase_dom"/>
</dbReference>
<dbReference type="PANTHER" id="PTHR11584:SF369">
    <property type="entry name" value="MITOGEN-ACTIVATED PROTEIN KINASE KINASE KINASE 19-RELATED"/>
    <property type="match status" value="1"/>
</dbReference>
<evidence type="ECO:0000256" key="6">
    <source>
        <dbReference type="PROSITE-ProRule" id="PRU10141"/>
    </source>
</evidence>
<dbReference type="GO" id="GO:0004674">
    <property type="term" value="F:protein serine/threonine kinase activity"/>
    <property type="evidence" value="ECO:0007669"/>
    <property type="project" value="UniProtKB-KW"/>
</dbReference>
<dbReference type="Proteomes" id="UP000688137">
    <property type="component" value="Unassembled WGS sequence"/>
</dbReference>
<protein>
    <recommendedName>
        <fullName evidence="7">Protein kinase domain-containing protein</fullName>
    </recommendedName>
</protein>
<comment type="caution">
    <text evidence="8">The sequence shown here is derived from an EMBL/GenBank/DDBJ whole genome shotgun (WGS) entry which is preliminary data.</text>
</comment>
<name>A0A8S1Q855_PARPR</name>
<dbReference type="AlphaFoldDB" id="A0A8S1Q855"/>
<evidence type="ECO:0000256" key="3">
    <source>
        <dbReference type="ARBA" id="ARBA00022741"/>
    </source>
</evidence>
<evidence type="ECO:0000259" key="7">
    <source>
        <dbReference type="PROSITE" id="PS50011"/>
    </source>
</evidence>
<proteinExistence type="predicted"/>
<dbReference type="OMA" id="DVICVEV"/>
<evidence type="ECO:0000256" key="5">
    <source>
        <dbReference type="ARBA" id="ARBA00022840"/>
    </source>
</evidence>
<feature type="domain" description="Protein kinase" evidence="7">
    <location>
        <begin position="70"/>
        <end position="322"/>
    </location>
</feature>
<keyword evidence="2" id="KW-0808">Transferase</keyword>
<dbReference type="SMART" id="SM00220">
    <property type="entry name" value="S_TKc"/>
    <property type="match status" value="1"/>
</dbReference>
<gene>
    <name evidence="8" type="ORF">PPRIM_AZ9-3.1.T1490018</name>
</gene>
<accession>A0A8S1Q855</accession>
<keyword evidence="4" id="KW-0418">Kinase</keyword>
<evidence type="ECO:0000313" key="8">
    <source>
        <dbReference type="EMBL" id="CAD8111749.1"/>
    </source>
</evidence>
<keyword evidence="5 6" id="KW-0067">ATP-binding</keyword>
<dbReference type="FunFam" id="1.10.510.10:FF:001628">
    <property type="entry name" value="Uncharacterized protein"/>
    <property type="match status" value="1"/>
</dbReference>
<dbReference type="PIRSF" id="PIRSF000654">
    <property type="entry name" value="Integrin-linked_kinase"/>
    <property type="match status" value="1"/>
</dbReference>
<dbReference type="EMBL" id="CAJJDM010000153">
    <property type="protein sequence ID" value="CAD8111749.1"/>
    <property type="molecule type" value="Genomic_DNA"/>
</dbReference>
<organism evidence="8 9">
    <name type="scientific">Paramecium primaurelia</name>
    <dbReference type="NCBI Taxonomy" id="5886"/>
    <lineage>
        <taxon>Eukaryota</taxon>
        <taxon>Sar</taxon>
        <taxon>Alveolata</taxon>
        <taxon>Ciliophora</taxon>
        <taxon>Intramacronucleata</taxon>
        <taxon>Oligohymenophorea</taxon>
        <taxon>Peniculida</taxon>
        <taxon>Parameciidae</taxon>
        <taxon>Paramecium</taxon>
    </lineage>
</organism>
<dbReference type="PANTHER" id="PTHR11584">
    <property type="entry name" value="SERINE/THREONINE PROTEIN KINASE"/>
    <property type="match status" value="1"/>
</dbReference>
<dbReference type="GO" id="GO:0005524">
    <property type="term" value="F:ATP binding"/>
    <property type="evidence" value="ECO:0007669"/>
    <property type="project" value="UniProtKB-UniRule"/>
</dbReference>
<keyword evidence="9" id="KW-1185">Reference proteome</keyword>
<dbReference type="PROSITE" id="PS50011">
    <property type="entry name" value="PROTEIN_KINASE_DOM"/>
    <property type="match status" value="1"/>
</dbReference>